<dbReference type="Gene3D" id="1.20.58.1700">
    <property type="match status" value="1"/>
</dbReference>
<dbReference type="RefSeq" id="WP_074707636.1">
    <property type="nucleotide sequence ID" value="NZ_FOHI01000005.1"/>
</dbReference>
<dbReference type="AlphaFoldDB" id="A0A1I0DRE3"/>
<dbReference type="OrthoDB" id="8872210at2"/>
<dbReference type="GO" id="GO:0016787">
    <property type="term" value="F:hydrolase activity"/>
    <property type="evidence" value="ECO:0007669"/>
    <property type="project" value="UniProtKB-KW"/>
</dbReference>
<keyword evidence="3" id="KW-0378">Hydrolase</keyword>
<evidence type="ECO:0000313" key="3">
    <source>
        <dbReference type="EMBL" id="SET34497.1"/>
    </source>
</evidence>
<dbReference type="InterPro" id="IPR014085">
    <property type="entry name" value="Allophanate_hydrolase"/>
</dbReference>
<dbReference type="InterPro" id="IPR053844">
    <property type="entry name" value="AH_C"/>
</dbReference>
<sequence>MNKLDLLGDIPSLLQRYAAGELTPTGMVEAVHALIHDDPDNVWIHKLPLESLRQYSRKVEEKGMAALPLYGIPFAIKDNIDLAGVPTTAACPAFAYTPRRSATVVQRLIDAGAIPIGKTNLDQFATGLNGTRSPYGVCRNAFNPEYISGGSSSGSAVAVAKGWVCFSLGTDTAGSGRVPAAFNNLIGHKPTKGWLSTRGVVSACRSLDCVSIFAFTAADAERVLEAAASYDDEDIYSRQRENSDDPASQNLRQRFRFGIPRRQQLQFFGNSESARLFEEAITQLQALGEEVIEIDFSPFLEAAHLLYGGPWVAERYAAIQKFFDLHSDEVISPVREIIAGAHRFSAADAYNGLYRLRTLKRQADRTWSEVDCLLTPTAGTIYRIEEMLADPIRLNTNLGYYTNYMNLLDYSAVAVPAGFQKDGLPFGVTLVAPAHRDVSLLHLAARLQQAYALPVGATDIPLEKEVLPEKVSFQRLAQPEQPALVRVAVCGAHLSGLPLNPQLTGRDGRLIASTTTSPDYKFYALPGTPPLRPGLVRVDKNERGFAIEVEVWELPASEFGSFVAGIPAPLGIGTITLAGGESVQGFLCEGYAVADAKDISQFGGWRRYMQSTAHPIECFAGSRRKAAPGER</sequence>
<dbReference type="InterPro" id="IPR000120">
    <property type="entry name" value="Amidase"/>
</dbReference>
<dbReference type="EMBL" id="FOHI01000005">
    <property type="protein sequence ID" value="SET34497.1"/>
    <property type="molecule type" value="Genomic_DNA"/>
</dbReference>
<dbReference type="Proteomes" id="UP000183339">
    <property type="component" value="Unassembled WGS sequence"/>
</dbReference>
<dbReference type="NCBIfam" id="TIGR02713">
    <property type="entry name" value="allophanate_hyd"/>
    <property type="match status" value="1"/>
</dbReference>
<evidence type="ECO:0000259" key="1">
    <source>
        <dbReference type="Pfam" id="PF01425"/>
    </source>
</evidence>
<organism evidence="3 4">
    <name type="scientific">Nitrosospira multiformis</name>
    <dbReference type="NCBI Taxonomy" id="1231"/>
    <lineage>
        <taxon>Bacteria</taxon>
        <taxon>Pseudomonadati</taxon>
        <taxon>Pseudomonadota</taxon>
        <taxon>Betaproteobacteria</taxon>
        <taxon>Nitrosomonadales</taxon>
        <taxon>Nitrosomonadaceae</taxon>
        <taxon>Nitrosospira</taxon>
    </lineage>
</organism>
<gene>
    <name evidence="3" type="ORF">SAMN05216412_105101</name>
</gene>
<dbReference type="Pfam" id="PF21986">
    <property type="entry name" value="AH_C"/>
    <property type="match status" value="1"/>
</dbReference>
<dbReference type="SUPFAM" id="SSF75304">
    <property type="entry name" value="Amidase signature (AS) enzymes"/>
    <property type="match status" value="1"/>
</dbReference>
<dbReference type="Pfam" id="PF01425">
    <property type="entry name" value="Amidase"/>
    <property type="match status" value="1"/>
</dbReference>
<proteinExistence type="predicted"/>
<feature type="domain" description="Allophanate hydrolase C-terminal" evidence="2">
    <location>
        <begin position="485"/>
        <end position="610"/>
    </location>
</feature>
<protein>
    <submittedName>
        <fullName evidence="3">Allophanate hydrolase</fullName>
    </submittedName>
</protein>
<dbReference type="PANTHER" id="PTHR11895">
    <property type="entry name" value="TRANSAMIDASE"/>
    <property type="match status" value="1"/>
</dbReference>
<dbReference type="Gene3D" id="3.90.1300.10">
    <property type="entry name" value="Amidase signature (AS) domain"/>
    <property type="match status" value="1"/>
</dbReference>
<accession>A0A1I0DRE3</accession>
<reference evidence="3 4" key="1">
    <citation type="submission" date="2016-10" db="EMBL/GenBank/DDBJ databases">
        <authorList>
            <person name="de Groot N.N."/>
        </authorList>
    </citation>
    <scope>NUCLEOTIDE SEQUENCE [LARGE SCALE GENOMIC DNA]</scope>
    <source>
        <strain evidence="3 4">Nl7</strain>
    </source>
</reference>
<dbReference type="InterPro" id="IPR036928">
    <property type="entry name" value="AS_sf"/>
</dbReference>
<evidence type="ECO:0000259" key="2">
    <source>
        <dbReference type="Pfam" id="PF21986"/>
    </source>
</evidence>
<name>A0A1I0DRE3_9PROT</name>
<feature type="domain" description="Amidase" evidence="1">
    <location>
        <begin position="43"/>
        <end position="441"/>
    </location>
</feature>
<dbReference type="Gene3D" id="3.10.490.10">
    <property type="entry name" value="Gamma-glutamyl cyclotransferase-like"/>
    <property type="match status" value="1"/>
</dbReference>
<dbReference type="PANTHER" id="PTHR11895:SF169">
    <property type="entry name" value="GLUTAMYL-TRNA(GLN) AMIDOTRANSFERASE"/>
    <property type="match status" value="1"/>
</dbReference>
<dbReference type="NCBIfam" id="NF006043">
    <property type="entry name" value="PRK08186.1"/>
    <property type="match status" value="1"/>
</dbReference>
<dbReference type="InterPro" id="IPR023631">
    <property type="entry name" value="Amidase_dom"/>
</dbReference>
<evidence type="ECO:0000313" key="4">
    <source>
        <dbReference type="Proteomes" id="UP000183339"/>
    </source>
</evidence>